<dbReference type="EMBL" id="NMUH01005713">
    <property type="protein sequence ID" value="MQM13493.1"/>
    <property type="molecule type" value="Genomic_DNA"/>
</dbReference>
<sequence length="108" mass="12124">MASVRGALASAVLVEHDVRVVRRVVYEVDLRFMWFERSVSSFLDTLTPVFELYVRLRERRQRAATCVCGCVVAWSALMVGGTDTSSRHWSPASPVFQCLTLESLGQSL</sequence>
<evidence type="ECO:0000313" key="1">
    <source>
        <dbReference type="EMBL" id="MQM13493.1"/>
    </source>
</evidence>
<dbReference type="Proteomes" id="UP000652761">
    <property type="component" value="Unassembled WGS sequence"/>
</dbReference>
<evidence type="ECO:0000313" key="2">
    <source>
        <dbReference type="Proteomes" id="UP000652761"/>
    </source>
</evidence>
<protein>
    <submittedName>
        <fullName evidence="1">Uncharacterized protein</fullName>
    </submittedName>
</protein>
<name>A0A843WPV1_COLES</name>
<accession>A0A843WPV1</accession>
<dbReference type="AlphaFoldDB" id="A0A843WPV1"/>
<reference evidence="1" key="1">
    <citation type="submission" date="2017-07" db="EMBL/GenBank/DDBJ databases">
        <title>Taro Niue Genome Assembly and Annotation.</title>
        <authorList>
            <person name="Atibalentja N."/>
            <person name="Keating K."/>
            <person name="Fields C.J."/>
        </authorList>
    </citation>
    <scope>NUCLEOTIDE SEQUENCE</scope>
    <source>
        <strain evidence="1">Niue_2</strain>
        <tissue evidence="1">Leaf</tissue>
    </source>
</reference>
<gene>
    <name evidence="1" type="ORF">Taro_046418</name>
</gene>
<organism evidence="1 2">
    <name type="scientific">Colocasia esculenta</name>
    <name type="common">Wild taro</name>
    <name type="synonym">Arum esculentum</name>
    <dbReference type="NCBI Taxonomy" id="4460"/>
    <lineage>
        <taxon>Eukaryota</taxon>
        <taxon>Viridiplantae</taxon>
        <taxon>Streptophyta</taxon>
        <taxon>Embryophyta</taxon>
        <taxon>Tracheophyta</taxon>
        <taxon>Spermatophyta</taxon>
        <taxon>Magnoliopsida</taxon>
        <taxon>Liliopsida</taxon>
        <taxon>Araceae</taxon>
        <taxon>Aroideae</taxon>
        <taxon>Colocasieae</taxon>
        <taxon>Colocasia</taxon>
    </lineage>
</organism>
<keyword evidence="2" id="KW-1185">Reference proteome</keyword>
<comment type="caution">
    <text evidence="1">The sequence shown here is derived from an EMBL/GenBank/DDBJ whole genome shotgun (WGS) entry which is preliminary data.</text>
</comment>
<proteinExistence type="predicted"/>